<keyword evidence="3" id="KW-1185">Reference proteome</keyword>
<keyword evidence="1" id="KW-1133">Transmembrane helix</keyword>
<protein>
    <submittedName>
        <fullName evidence="2">Uncharacterized protein</fullName>
    </submittedName>
</protein>
<feature type="transmembrane region" description="Helical" evidence="1">
    <location>
        <begin position="13"/>
        <end position="34"/>
    </location>
</feature>
<proteinExistence type="predicted"/>
<evidence type="ECO:0000256" key="1">
    <source>
        <dbReference type="SAM" id="Phobius"/>
    </source>
</evidence>
<accession>A0A128FE79</accession>
<dbReference type="Proteomes" id="UP000073601">
    <property type="component" value="Unassembled WGS sequence"/>
</dbReference>
<gene>
    <name evidence="2" type="ORF">GMA8713_03388</name>
</gene>
<dbReference type="EMBL" id="FIZY01000034">
    <property type="protein sequence ID" value="CZF85112.1"/>
    <property type="molecule type" value="Genomic_DNA"/>
</dbReference>
<evidence type="ECO:0000313" key="2">
    <source>
        <dbReference type="EMBL" id="CZF85112.1"/>
    </source>
</evidence>
<dbReference type="AlphaFoldDB" id="A0A128FE79"/>
<keyword evidence="1" id="KW-0812">Transmembrane</keyword>
<organism evidence="2 3">
    <name type="scientific">Grimontia marina</name>
    <dbReference type="NCBI Taxonomy" id="646534"/>
    <lineage>
        <taxon>Bacteria</taxon>
        <taxon>Pseudomonadati</taxon>
        <taxon>Pseudomonadota</taxon>
        <taxon>Gammaproteobacteria</taxon>
        <taxon>Vibrionales</taxon>
        <taxon>Vibrionaceae</taxon>
        <taxon>Grimontia</taxon>
    </lineage>
</organism>
<evidence type="ECO:0000313" key="3">
    <source>
        <dbReference type="Proteomes" id="UP000073601"/>
    </source>
</evidence>
<reference evidence="3" key="1">
    <citation type="submission" date="2016-02" db="EMBL/GenBank/DDBJ databases">
        <authorList>
            <person name="Rodrigo-Torres Lidia"/>
            <person name="Arahal R.David."/>
        </authorList>
    </citation>
    <scope>NUCLEOTIDE SEQUENCE [LARGE SCALE GENOMIC DNA]</scope>
    <source>
        <strain evidence="3">CECT 8713</strain>
    </source>
</reference>
<name>A0A128FE79_9GAMM</name>
<sequence length="55" mass="6279">MGKEELKLINWDVLWLVAGGIAIGLAIDKTGLTLRCLMPWITMPYHHSPWCERSL</sequence>
<keyword evidence="1" id="KW-0472">Membrane</keyword>